<protein>
    <submittedName>
        <fullName evidence="8">MFS transporter</fullName>
    </submittedName>
</protein>
<feature type="transmembrane region" description="Helical" evidence="6">
    <location>
        <begin position="86"/>
        <end position="105"/>
    </location>
</feature>
<comment type="subcellular location">
    <subcellularLocation>
        <location evidence="1">Cell membrane</location>
        <topology evidence="1">Multi-pass membrane protein</topology>
    </subcellularLocation>
</comment>
<feature type="transmembrane region" description="Helical" evidence="6">
    <location>
        <begin position="281"/>
        <end position="299"/>
    </location>
</feature>
<feature type="transmembrane region" description="Helical" evidence="6">
    <location>
        <begin position="22"/>
        <end position="43"/>
    </location>
</feature>
<dbReference type="STRING" id="1672749.BJF92_00800"/>
<dbReference type="SUPFAM" id="SSF103473">
    <property type="entry name" value="MFS general substrate transporter"/>
    <property type="match status" value="1"/>
</dbReference>
<dbReference type="InterPro" id="IPR036259">
    <property type="entry name" value="MFS_trans_sf"/>
</dbReference>
<evidence type="ECO:0000256" key="1">
    <source>
        <dbReference type="ARBA" id="ARBA00004651"/>
    </source>
</evidence>
<evidence type="ECO:0000313" key="9">
    <source>
        <dbReference type="Proteomes" id="UP000186143"/>
    </source>
</evidence>
<feature type="domain" description="Major facilitator superfamily (MFS) profile" evidence="7">
    <location>
        <begin position="20"/>
        <end position="394"/>
    </location>
</feature>
<feature type="transmembrane region" description="Helical" evidence="6">
    <location>
        <begin position="216"/>
        <end position="238"/>
    </location>
</feature>
<evidence type="ECO:0000313" key="8">
    <source>
        <dbReference type="EMBL" id="OLP53338.1"/>
    </source>
</evidence>
<sequence length="397" mass="40512">MADTVLSSAPPVRSTMMSPAEFALTLGGFGIGTGEFAIMGLLPDVARDTAVSVPAAGMVISAYALGVVVGAPVIAVLAARFSRQHVLLALMAIFALGNFASALAPDFLTLIAARFFTGLPHGAYFGVAAIVAAGLAPPHQKARAVARVMMGLTVATLIGTPLTAWFGQMVGWRAAFAIVGLISLITMAMTLRFVPRDKPETGASPLRELGALANPHVWLALAICAVGGGGMFAVFTYITPAMTEVAGVPLSGVPLMLALFGAGMIAGNLLGARLADRSLKYGLGVALLFNLGAFLLFAFTMGNPAIAALNIFLVGCGFLLVPGIQLRLINVAGEAQTLAAALSHSAFNLANALGAWAGGVSIAHGYGWTSTGLVGAAVTLAALAVWGVAIASDRRRW</sequence>
<keyword evidence="4 6" id="KW-1133">Transmembrane helix</keyword>
<feature type="transmembrane region" description="Helical" evidence="6">
    <location>
        <begin position="55"/>
        <end position="79"/>
    </location>
</feature>
<dbReference type="CDD" id="cd17324">
    <property type="entry name" value="MFS_NepI_like"/>
    <property type="match status" value="1"/>
</dbReference>
<dbReference type="InterPro" id="IPR050189">
    <property type="entry name" value="MFS_Efflux_Transporters"/>
</dbReference>
<dbReference type="Proteomes" id="UP000186143">
    <property type="component" value="Unassembled WGS sequence"/>
</dbReference>
<feature type="transmembrane region" description="Helical" evidence="6">
    <location>
        <begin position="250"/>
        <end position="269"/>
    </location>
</feature>
<feature type="transmembrane region" description="Helical" evidence="6">
    <location>
        <begin position="345"/>
        <end position="366"/>
    </location>
</feature>
<keyword evidence="3 6" id="KW-0812">Transmembrane</keyword>
<dbReference type="Pfam" id="PF07690">
    <property type="entry name" value="MFS_1"/>
    <property type="match status" value="1"/>
</dbReference>
<organism evidence="8 9">
    <name type="scientific">Xaviernesmea rhizosphaerae</name>
    <dbReference type="NCBI Taxonomy" id="1672749"/>
    <lineage>
        <taxon>Bacteria</taxon>
        <taxon>Pseudomonadati</taxon>
        <taxon>Pseudomonadota</taxon>
        <taxon>Alphaproteobacteria</taxon>
        <taxon>Hyphomicrobiales</taxon>
        <taxon>Rhizobiaceae</taxon>
        <taxon>Rhizobium/Agrobacterium group</taxon>
        <taxon>Xaviernesmea</taxon>
    </lineage>
</organism>
<keyword evidence="2" id="KW-1003">Cell membrane</keyword>
<feature type="transmembrane region" description="Helical" evidence="6">
    <location>
        <begin position="148"/>
        <end position="168"/>
    </location>
</feature>
<dbReference type="GO" id="GO:0022857">
    <property type="term" value="F:transmembrane transporter activity"/>
    <property type="evidence" value="ECO:0007669"/>
    <property type="project" value="InterPro"/>
</dbReference>
<feature type="transmembrane region" description="Helical" evidence="6">
    <location>
        <begin position="111"/>
        <end position="136"/>
    </location>
</feature>
<dbReference type="InterPro" id="IPR011701">
    <property type="entry name" value="MFS"/>
</dbReference>
<gene>
    <name evidence="8" type="ORF">BJF92_00800</name>
</gene>
<dbReference type="InterPro" id="IPR020846">
    <property type="entry name" value="MFS_dom"/>
</dbReference>
<name>A0A1Q9AEF4_9HYPH</name>
<proteinExistence type="predicted"/>
<feature type="transmembrane region" description="Helical" evidence="6">
    <location>
        <begin position="372"/>
        <end position="391"/>
    </location>
</feature>
<dbReference type="PANTHER" id="PTHR43124">
    <property type="entry name" value="PURINE EFFLUX PUMP PBUE"/>
    <property type="match status" value="1"/>
</dbReference>
<comment type="caution">
    <text evidence="8">The sequence shown here is derived from an EMBL/GenBank/DDBJ whole genome shotgun (WGS) entry which is preliminary data.</text>
</comment>
<accession>A0A1Q9AEF4</accession>
<dbReference type="OrthoDB" id="9788453at2"/>
<dbReference type="AlphaFoldDB" id="A0A1Q9AEF4"/>
<evidence type="ECO:0000259" key="7">
    <source>
        <dbReference type="PROSITE" id="PS50850"/>
    </source>
</evidence>
<evidence type="ECO:0000256" key="5">
    <source>
        <dbReference type="ARBA" id="ARBA00023136"/>
    </source>
</evidence>
<dbReference type="Gene3D" id="1.20.1250.20">
    <property type="entry name" value="MFS general substrate transporter like domains"/>
    <property type="match status" value="1"/>
</dbReference>
<evidence type="ECO:0000256" key="2">
    <source>
        <dbReference type="ARBA" id="ARBA00022475"/>
    </source>
</evidence>
<dbReference type="PANTHER" id="PTHR43124:SF3">
    <property type="entry name" value="CHLORAMPHENICOL EFFLUX PUMP RV0191"/>
    <property type="match status" value="1"/>
</dbReference>
<feature type="transmembrane region" description="Helical" evidence="6">
    <location>
        <begin position="174"/>
        <end position="195"/>
    </location>
</feature>
<evidence type="ECO:0000256" key="6">
    <source>
        <dbReference type="SAM" id="Phobius"/>
    </source>
</evidence>
<dbReference type="RefSeq" id="WP_075636561.1">
    <property type="nucleotide sequence ID" value="NZ_MKIO01000040.1"/>
</dbReference>
<dbReference type="EMBL" id="MKIO01000040">
    <property type="protein sequence ID" value="OLP53338.1"/>
    <property type="molecule type" value="Genomic_DNA"/>
</dbReference>
<dbReference type="GO" id="GO:0005886">
    <property type="term" value="C:plasma membrane"/>
    <property type="evidence" value="ECO:0007669"/>
    <property type="project" value="UniProtKB-SubCell"/>
</dbReference>
<evidence type="ECO:0000256" key="3">
    <source>
        <dbReference type="ARBA" id="ARBA00022692"/>
    </source>
</evidence>
<feature type="transmembrane region" description="Helical" evidence="6">
    <location>
        <begin position="305"/>
        <end position="324"/>
    </location>
</feature>
<evidence type="ECO:0000256" key="4">
    <source>
        <dbReference type="ARBA" id="ARBA00022989"/>
    </source>
</evidence>
<reference evidence="8 9" key="1">
    <citation type="submission" date="2016-09" db="EMBL/GenBank/DDBJ databases">
        <title>Rhizobium sp. nov., a novel species isolated from the rice rhizosphere.</title>
        <authorList>
            <person name="Zhao J."/>
            <person name="Zhang X."/>
        </authorList>
    </citation>
    <scope>NUCLEOTIDE SEQUENCE [LARGE SCALE GENOMIC DNA]</scope>
    <source>
        <strain evidence="8 9">MH17</strain>
    </source>
</reference>
<keyword evidence="5 6" id="KW-0472">Membrane</keyword>
<dbReference type="PROSITE" id="PS50850">
    <property type="entry name" value="MFS"/>
    <property type="match status" value="1"/>
</dbReference>